<feature type="compositionally biased region" description="Low complexity" evidence="1">
    <location>
        <begin position="49"/>
        <end position="68"/>
    </location>
</feature>
<evidence type="ECO:0000256" key="2">
    <source>
        <dbReference type="SAM" id="SignalP"/>
    </source>
</evidence>
<evidence type="ECO:0000256" key="1">
    <source>
        <dbReference type="SAM" id="MobiDB-lite"/>
    </source>
</evidence>
<protein>
    <recommendedName>
        <fullName evidence="5">Serine/threonine protein kinase</fullName>
    </recommendedName>
</protein>
<feature type="chain" id="PRO_5007106363" description="Serine/threonine protein kinase" evidence="2">
    <location>
        <begin position="23"/>
        <end position="228"/>
    </location>
</feature>
<accession>A0A101SN10</accession>
<dbReference type="EMBL" id="LMWW01000062">
    <property type="protein sequence ID" value="KUN77082.1"/>
    <property type="molecule type" value="Genomic_DNA"/>
</dbReference>
<dbReference type="AlphaFoldDB" id="A0A101SN10"/>
<feature type="region of interest" description="Disordered" evidence="1">
    <location>
        <begin position="22"/>
        <end position="70"/>
    </location>
</feature>
<feature type="compositionally biased region" description="Polar residues" evidence="1">
    <location>
        <begin position="33"/>
        <end position="48"/>
    </location>
</feature>
<evidence type="ECO:0008006" key="5">
    <source>
        <dbReference type="Google" id="ProtNLM"/>
    </source>
</evidence>
<keyword evidence="2" id="KW-0732">Signal</keyword>
<name>A0A101SN10_9ACTN</name>
<gene>
    <name evidence="3" type="ORF">AQJ64_34235</name>
</gene>
<comment type="caution">
    <text evidence="3">The sequence shown here is derived from an EMBL/GenBank/DDBJ whole genome shotgun (WGS) entry which is preliminary data.</text>
</comment>
<reference evidence="3 4" key="1">
    <citation type="submission" date="2015-10" db="EMBL/GenBank/DDBJ databases">
        <title>Draft genome sequence of Streptomyces griseoruber DSM 40281, type strain for the species Streptomyces griseoruber.</title>
        <authorList>
            <person name="Ruckert C."/>
            <person name="Winkler A."/>
            <person name="Kalinowski J."/>
            <person name="Kampfer P."/>
            <person name="Glaeser S."/>
        </authorList>
    </citation>
    <scope>NUCLEOTIDE SEQUENCE [LARGE SCALE GENOMIC DNA]</scope>
    <source>
        <strain evidence="3 4">DSM 40281</strain>
    </source>
</reference>
<feature type="signal peptide" evidence="2">
    <location>
        <begin position="1"/>
        <end position="22"/>
    </location>
</feature>
<sequence>MIGALATLVVGVLTVGAMVYTADDDDKDPSDSNPAVSTPPTAGQPSAVTSPQPQDSQAPSPTPSTQVPANSYKLVYKDRKVGVSKPAGWDFGTLDLDRPRAQTFGSAEYKRMREDAETEGKLVEPDLLYRTDAFPELVLEEGRTAVFADTSPPTQPKQCAADAEAGGFDAMRMDQWPAEVGSGFCLITDQGNVVRLQITRFVGGDRDIVTGEPDRIEFSATMWRAPKS</sequence>
<proteinExistence type="predicted"/>
<evidence type="ECO:0000313" key="3">
    <source>
        <dbReference type="EMBL" id="KUN77082.1"/>
    </source>
</evidence>
<evidence type="ECO:0000313" key="4">
    <source>
        <dbReference type="Proteomes" id="UP000052982"/>
    </source>
</evidence>
<organism evidence="3 4">
    <name type="scientific">Streptomyces griseoruber</name>
    <dbReference type="NCBI Taxonomy" id="1943"/>
    <lineage>
        <taxon>Bacteria</taxon>
        <taxon>Bacillati</taxon>
        <taxon>Actinomycetota</taxon>
        <taxon>Actinomycetes</taxon>
        <taxon>Kitasatosporales</taxon>
        <taxon>Streptomycetaceae</taxon>
        <taxon>Streptomyces</taxon>
    </lineage>
</organism>
<keyword evidence="4" id="KW-1185">Reference proteome</keyword>
<dbReference type="Proteomes" id="UP000052982">
    <property type="component" value="Unassembled WGS sequence"/>
</dbReference>